<dbReference type="Gene3D" id="3.40.630.30">
    <property type="match status" value="1"/>
</dbReference>
<dbReference type="AntiFam" id="ANF00064">
    <property type="entry name" value="Unclear, Possibly translation of poorly localized IS Element IS621"/>
</dbReference>
<feature type="domain" description="PanZ acetyltransferase (GNAT)" evidence="1">
    <location>
        <begin position="2"/>
        <end position="45"/>
    </location>
</feature>
<dbReference type="Pfam" id="PF12568">
    <property type="entry name" value="PanZ"/>
    <property type="match status" value="1"/>
</dbReference>
<proteinExistence type="predicted"/>
<accession>Q47342</accession>
<gene>
    <name evidence="2" type="primary">livJ</name>
</gene>
<dbReference type="AlphaFoldDB" id="Q47342"/>
<sequence length="170" mass="18928">MKLTIIRLEKFSDQDRIDLAKDLGREYSPSSLQVDDNHRIYAARLTSACSRRAGNLKRHRGSTGFPARAGSHPPSRWGNICWKRFCVTILAFHAGGWRLRRGRSRCDDGVYAGAGVYGTTGRLGEVLIVKSDFKSVLPDALRLSGLQCVLQFTDFFGSCRPDKAFTPHPA</sequence>
<dbReference type="PIR" id="B37074">
    <property type="entry name" value="B37074"/>
</dbReference>
<evidence type="ECO:0000259" key="1">
    <source>
        <dbReference type="Pfam" id="PF12568"/>
    </source>
</evidence>
<organism evidence="2">
    <name type="scientific">Escherichia coli</name>
    <dbReference type="NCBI Taxonomy" id="562"/>
    <lineage>
        <taxon>Bacteria</taxon>
        <taxon>Pseudomonadati</taxon>
        <taxon>Pseudomonadota</taxon>
        <taxon>Gammaproteobacteria</taxon>
        <taxon>Enterobacterales</taxon>
        <taxon>Enterobacteriaceae</taxon>
        <taxon>Escherichia</taxon>
    </lineage>
</organism>
<dbReference type="EMBL" id="J05516">
    <property type="protein sequence ID" value="AAA83882.1"/>
    <property type="molecule type" value="Genomic_DNA"/>
</dbReference>
<name>Q47342_ECOLX</name>
<evidence type="ECO:0000313" key="2">
    <source>
        <dbReference type="EMBL" id="AAA83882.1"/>
    </source>
</evidence>
<reference evidence="2" key="1">
    <citation type="journal article" date="1990" name="J. Biol. Chem.">
        <title>Nucleotide sequence and genetic characterization reveal six essential genes for the LIV-I and LS transport systems of Escherichia coli.</title>
        <authorList>
            <person name="Adams M.D."/>
            <person name="Wagner L.M."/>
            <person name="Graddis T.J."/>
            <person name="Landick R."/>
            <person name="Antonucci T.K."/>
            <person name="Gibson A.L."/>
            <person name="Oxender D.L."/>
        </authorList>
    </citation>
    <scope>NUCLEOTIDE SEQUENCE</scope>
    <source>
        <strain evidence="2">K-12</strain>
    </source>
</reference>
<protein>
    <submittedName>
        <fullName evidence="2">LivJ protein</fullName>
    </submittedName>
</protein>
<dbReference type="InterPro" id="IPR040448">
    <property type="entry name" value="PanZ_GNAT"/>
</dbReference>